<proteinExistence type="predicted"/>
<keyword evidence="2" id="KW-1185">Reference proteome</keyword>
<dbReference type="Proteomes" id="UP001152484">
    <property type="component" value="Unassembled WGS sequence"/>
</dbReference>
<evidence type="ECO:0008006" key="3">
    <source>
        <dbReference type="Google" id="ProtNLM"/>
    </source>
</evidence>
<accession>A0A9P1EKC8</accession>
<protein>
    <recommendedName>
        <fullName evidence="3">HMA domain-containing protein</fullName>
    </recommendedName>
</protein>
<organism evidence="1 2">
    <name type="scientific">Cuscuta europaea</name>
    <name type="common">European dodder</name>
    <dbReference type="NCBI Taxonomy" id="41803"/>
    <lineage>
        <taxon>Eukaryota</taxon>
        <taxon>Viridiplantae</taxon>
        <taxon>Streptophyta</taxon>
        <taxon>Embryophyta</taxon>
        <taxon>Tracheophyta</taxon>
        <taxon>Spermatophyta</taxon>
        <taxon>Magnoliopsida</taxon>
        <taxon>eudicotyledons</taxon>
        <taxon>Gunneridae</taxon>
        <taxon>Pentapetalae</taxon>
        <taxon>asterids</taxon>
        <taxon>lamiids</taxon>
        <taxon>Solanales</taxon>
        <taxon>Convolvulaceae</taxon>
        <taxon>Cuscuteae</taxon>
        <taxon>Cuscuta</taxon>
        <taxon>Cuscuta subgen. Cuscuta</taxon>
    </lineage>
</organism>
<reference evidence="1" key="1">
    <citation type="submission" date="2022-07" db="EMBL/GenBank/DDBJ databases">
        <authorList>
            <person name="Macas J."/>
            <person name="Novak P."/>
            <person name="Neumann P."/>
        </authorList>
    </citation>
    <scope>NUCLEOTIDE SEQUENCE</scope>
</reference>
<dbReference type="AlphaFoldDB" id="A0A9P1EKC8"/>
<dbReference type="PANTHER" id="PTHR46371">
    <property type="entry name" value="OS04G0464100 PROTEIN"/>
    <property type="match status" value="1"/>
</dbReference>
<dbReference type="OrthoDB" id="692882at2759"/>
<evidence type="ECO:0000313" key="1">
    <source>
        <dbReference type="EMBL" id="CAH9113180.1"/>
    </source>
</evidence>
<gene>
    <name evidence="1" type="ORF">CEURO_LOCUS19925</name>
</gene>
<sequence length="141" mass="16012">MGKQKVVFSITMRDEKAKVKAHKIVVDHSGTYKISSLSIYYRIWDGRFCTHAFQILSSPGVVSTSVDPEKGRIEVVGEFDAVALAVELRRKLGQANIETMAPVVEEKKKEYKRNDTPTPQYGTITFNPYTSYQAPSYYYGY</sequence>
<dbReference type="EMBL" id="CAMAPE010000060">
    <property type="protein sequence ID" value="CAH9113180.1"/>
    <property type="molecule type" value="Genomic_DNA"/>
</dbReference>
<name>A0A9P1EKC8_CUSEU</name>
<dbReference type="Gene3D" id="3.30.70.100">
    <property type="match status" value="1"/>
</dbReference>
<dbReference type="InterPro" id="IPR044296">
    <property type="entry name" value="HIPP46"/>
</dbReference>
<comment type="caution">
    <text evidence="1">The sequence shown here is derived from an EMBL/GenBank/DDBJ whole genome shotgun (WGS) entry which is preliminary data.</text>
</comment>
<evidence type="ECO:0000313" key="2">
    <source>
        <dbReference type="Proteomes" id="UP001152484"/>
    </source>
</evidence>